<dbReference type="RefSeq" id="WP_161921407.1">
    <property type="nucleotide sequence ID" value="NZ_JAACYS010000067.1"/>
</dbReference>
<proteinExistence type="predicted"/>
<dbReference type="Proteomes" id="UP000743899">
    <property type="component" value="Unassembled WGS sequence"/>
</dbReference>
<dbReference type="EMBL" id="JAACYS010000067">
    <property type="protein sequence ID" value="NCU18578.1"/>
    <property type="molecule type" value="Genomic_DNA"/>
</dbReference>
<keyword evidence="2" id="KW-1185">Reference proteome</keyword>
<name>A0ABX0ABM5_9BACI</name>
<protein>
    <submittedName>
        <fullName evidence="1">DUF4304 domain-containing protein</fullName>
    </submittedName>
</protein>
<dbReference type="Pfam" id="PF14137">
    <property type="entry name" value="DUF4304"/>
    <property type="match status" value="1"/>
</dbReference>
<comment type="caution">
    <text evidence="1">The sequence shown here is derived from an EMBL/GenBank/DDBJ whole genome shotgun (WGS) entry which is preliminary data.</text>
</comment>
<evidence type="ECO:0000313" key="1">
    <source>
        <dbReference type="EMBL" id="NCU18578.1"/>
    </source>
</evidence>
<dbReference type="InterPro" id="IPR025412">
    <property type="entry name" value="DUF4304"/>
</dbReference>
<evidence type="ECO:0000313" key="2">
    <source>
        <dbReference type="Proteomes" id="UP000743899"/>
    </source>
</evidence>
<sequence>MSSERDKMISALKNIVVPELRAKGFKGSFPHFRRISEDKIDLMTFQFDRYGGGFVVEAAVCSPEGVTFSWGEKVPPNKVTAHDVNDRLRLNEKNGQWFRYDVEKESENIYEEVAKEVLKHLIEAKEYWESNGKI</sequence>
<accession>A0ABX0ABM5</accession>
<reference evidence="1 2" key="1">
    <citation type="submission" date="2020-01" db="EMBL/GenBank/DDBJ databases">
        <title>A novel Bacillus sp. from Pasinler.</title>
        <authorList>
            <person name="Adiguzel A."/>
            <person name="Ay H."/>
            <person name="Baltaci M.O."/>
        </authorList>
    </citation>
    <scope>NUCLEOTIDE SEQUENCE [LARGE SCALE GENOMIC DNA]</scope>
    <source>
        <strain evidence="1 2">P1</strain>
    </source>
</reference>
<gene>
    <name evidence="1" type="ORF">GW534_12765</name>
</gene>
<organism evidence="1 2">
    <name type="scientific">Pallidibacillus pasinlerensis</name>
    <dbReference type="NCBI Taxonomy" id="2703818"/>
    <lineage>
        <taxon>Bacteria</taxon>
        <taxon>Bacillati</taxon>
        <taxon>Bacillota</taxon>
        <taxon>Bacilli</taxon>
        <taxon>Bacillales</taxon>
        <taxon>Bacillaceae</taxon>
        <taxon>Pallidibacillus</taxon>
    </lineage>
</organism>